<keyword evidence="6" id="KW-0375">Hydrogen ion transport</keyword>
<keyword evidence="8" id="KW-0406">Ion transport</keyword>
<evidence type="ECO:0000256" key="9">
    <source>
        <dbReference type="ARBA" id="ARBA00023136"/>
    </source>
</evidence>
<sequence length="564" mass="64971">MAQSKRTALSYILMAVFLAILGTIGLSRWITINKSHGVTETIMLVLLLTLQVSTIIFLFAFMRVNKLQWRYVPWRLSDTHGIAFICLTVFLVGTFIYDLFRIIATTECLDVYRHFKELNEEKIIDLVLLIFKSLFYMPSQLLFLMWCNYGNIQNNPNIRKTSVFIFASGTNLFLWIYSFLFESKNIFPGKDYGYNISMLDPAIQKHANECLHEENAMQRTADNVEIYLYPVQMEFCILATSLLLHTWSHLKHSRMNMYAEMVDFPDDIGDGGPNDDVNRQHDLIGRNNGEDNEVNENNDVIGGNDANPQEGHHVNCYGLLWIVGILFMTLMFTFECLLYVQSFYNKAILIISVIKTLYDPVLAAVCAYILHKLTKSGQMKRYGNIDTECVIMLISSLGLGFDVAFTYISVLPTLIYDFNTFQESIQIISVLSLVRQTSTLIQVILQVYLIILLTSFYTGPVDNWLSECLGFILILNFGHWLADSVVEVKFPEASPVQEHYFGDENWLVIVHLIYTMAIYFRFHSVLMLSEHIRHTRHQHYGGYQPLNGDNVQDHEQLGNNNDQD</sequence>
<accession>A0A8J1TDJ6</accession>
<keyword evidence="12" id="KW-1185">Reference proteome</keyword>
<keyword evidence="9" id="KW-0472">Membrane</keyword>
<evidence type="ECO:0000256" key="3">
    <source>
        <dbReference type="ARBA" id="ARBA00022448"/>
    </source>
</evidence>
<comment type="caution">
    <text evidence="11">The sequence shown here is derived from an EMBL/GenBank/DDBJ whole genome shotgun (WGS) entry which is preliminary data.</text>
</comment>
<evidence type="ECO:0000256" key="5">
    <source>
        <dbReference type="ARBA" id="ARBA00022692"/>
    </source>
</evidence>
<evidence type="ECO:0000256" key="6">
    <source>
        <dbReference type="ARBA" id="ARBA00022781"/>
    </source>
</evidence>
<dbReference type="PANTHER" id="PTHR21522:SF68">
    <property type="entry name" value="G-PROTEIN COUPLED RECEPTORS FAMILY 3 PROFILE DOMAIN-CONTAINING PROTEIN"/>
    <property type="match status" value="1"/>
</dbReference>
<dbReference type="Proteomes" id="UP000749559">
    <property type="component" value="Unassembled WGS sequence"/>
</dbReference>
<keyword evidence="3" id="KW-0813">Transport</keyword>
<dbReference type="GO" id="GO:0015252">
    <property type="term" value="F:proton channel activity"/>
    <property type="evidence" value="ECO:0007669"/>
    <property type="project" value="InterPro"/>
</dbReference>
<keyword evidence="5" id="KW-0812">Transmembrane</keyword>
<reference evidence="11" key="1">
    <citation type="submission" date="2022-03" db="EMBL/GenBank/DDBJ databases">
        <authorList>
            <person name="Martin C."/>
        </authorList>
    </citation>
    <scope>NUCLEOTIDE SEQUENCE</scope>
</reference>
<keyword evidence="4" id="KW-1003">Cell membrane</keyword>
<evidence type="ECO:0000256" key="4">
    <source>
        <dbReference type="ARBA" id="ARBA00022475"/>
    </source>
</evidence>
<organism evidence="11 12">
    <name type="scientific">Owenia fusiformis</name>
    <name type="common">Polychaete worm</name>
    <dbReference type="NCBI Taxonomy" id="6347"/>
    <lineage>
        <taxon>Eukaryota</taxon>
        <taxon>Metazoa</taxon>
        <taxon>Spiralia</taxon>
        <taxon>Lophotrochozoa</taxon>
        <taxon>Annelida</taxon>
        <taxon>Polychaeta</taxon>
        <taxon>Sedentaria</taxon>
        <taxon>Canalipalpata</taxon>
        <taxon>Sabellida</taxon>
        <taxon>Oweniida</taxon>
        <taxon>Oweniidae</taxon>
        <taxon>Owenia</taxon>
    </lineage>
</organism>
<evidence type="ECO:0000313" key="12">
    <source>
        <dbReference type="Proteomes" id="UP000749559"/>
    </source>
</evidence>
<comment type="similarity">
    <text evidence="2">Belongs to the otopetrin family.</text>
</comment>
<dbReference type="PANTHER" id="PTHR21522">
    <property type="entry name" value="PROTON CHANNEL OTOP"/>
    <property type="match status" value="1"/>
</dbReference>
<evidence type="ECO:0000256" key="2">
    <source>
        <dbReference type="ARBA" id="ARBA00006513"/>
    </source>
</evidence>
<keyword evidence="7" id="KW-1133">Transmembrane helix</keyword>
<dbReference type="OrthoDB" id="6125111at2759"/>
<dbReference type="EMBL" id="CAIIXF020000011">
    <property type="protein sequence ID" value="CAH1798730.1"/>
    <property type="molecule type" value="Genomic_DNA"/>
</dbReference>
<dbReference type="AlphaFoldDB" id="A0A8J1TDJ6"/>
<dbReference type="GO" id="GO:0005886">
    <property type="term" value="C:plasma membrane"/>
    <property type="evidence" value="ECO:0007669"/>
    <property type="project" value="UniProtKB-SubCell"/>
</dbReference>
<gene>
    <name evidence="11" type="ORF">OFUS_LOCUS22825</name>
</gene>
<dbReference type="Pfam" id="PF03189">
    <property type="entry name" value="Otopetrin"/>
    <property type="match status" value="1"/>
</dbReference>
<dbReference type="InterPro" id="IPR004878">
    <property type="entry name" value="Otopetrin"/>
</dbReference>
<protein>
    <submittedName>
        <fullName evidence="11">Uncharacterized protein</fullName>
    </submittedName>
</protein>
<proteinExistence type="inferred from homology"/>
<evidence type="ECO:0000256" key="1">
    <source>
        <dbReference type="ARBA" id="ARBA00004651"/>
    </source>
</evidence>
<evidence type="ECO:0000256" key="7">
    <source>
        <dbReference type="ARBA" id="ARBA00022989"/>
    </source>
</evidence>
<comment type="subcellular location">
    <subcellularLocation>
        <location evidence="1">Cell membrane</location>
        <topology evidence="1">Multi-pass membrane protein</topology>
    </subcellularLocation>
</comment>
<name>A0A8J1TDJ6_OWEFU</name>
<evidence type="ECO:0000256" key="8">
    <source>
        <dbReference type="ARBA" id="ARBA00023065"/>
    </source>
</evidence>
<evidence type="ECO:0000256" key="10">
    <source>
        <dbReference type="ARBA" id="ARBA00023303"/>
    </source>
</evidence>
<keyword evidence="10" id="KW-0407">Ion channel</keyword>
<evidence type="ECO:0000313" key="11">
    <source>
        <dbReference type="EMBL" id="CAH1798730.1"/>
    </source>
</evidence>